<dbReference type="OMA" id="FFAHTIY"/>
<organism evidence="2 3">
    <name type="scientific">Sulfurisphaera tokodaii</name>
    <dbReference type="NCBI Taxonomy" id="111955"/>
    <lineage>
        <taxon>Archaea</taxon>
        <taxon>Thermoproteota</taxon>
        <taxon>Thermoprotei</taxon>
        <taxon>Sulfolobales</taxon>
        <taxon>Sulfolobaceae</taxon>
        <taxon>Sulfurisphaera</taxon>
    </lineage>
</organism>
<sequence>MKRLYVFVIIGIVIISLLTSMLYINYIYPNSSKTTEKVKIISTLKALHLSLELNTTKIYAGQGISIAVELYYSGKSPLYINVSSYIIMPSSTPCGTQKLVGFKVFKGYYTIENISMAKHLYFYKPSGYYYCPAIFAVTQYKLLPMSDKIQLIYNGSLQTTMHDVLMTSLNGYWIGSNFTYFQPGIYTVEAVDYFNQTVLAYFTVI</sequence>
<evidence type="ECO:0000313" key="2">
    <source>
        <dbReference type="EMBL" id="HII72919.1"/>
    </source>
</evidence>
<proteinExistence type="predicted"/>
<evidence type="ECO:0000313" key="3">
    <source>
        <dbReference type="Proteomes" id="UP000646844"/>
    </source>
</evidence>
<dbReference type="GeneID" id="1460157"/>
<dbReference type="EMBL" id="DUJO01000003">
    <property type="protein sequence ID" value="HII72919.1"/>
    <property type="molecule type" value="Genomic_DNA"/>
</dbReference>
<feature type="transmembrane region" description="Helical" evidence="1">
    <location>
        <begin position="6"/>
        <end position="28"/>
    </location>
</feature>
<keyword evidence="1" id="KW-1133">Transmembrane helix</keyword>
<keyword evidence="1" id="KW-0812">Transmembrane</keyword>
<keyword evidence="1" id="KW-0472">Membrane</keyword>
<reference evidence="2" key="1">
    <citation type="journal article" date="2020" name="bioRxiv">
        <title>A rank-normalized archaeal taxonomy based on genome phylogeny resolves widespread incomplete and uneven classifications.</title>
        <authorList>
            <person name="Rinke C."/>
            <person name="Chuvochina M."/>
            <person name="Mussig A.J."/>
            <person name="Chaumeil P.-A."/>
            <person name="Waite D.W."/>
            <person name="Whitman W.B."/>
            <person name="Parks D.H."/>
            <person name="Hugenholtz P."/>
        </authorList>
    </citation>
    <scope>NUCLEOTIDE SEQUENCE</scope>
    <source>
        <strain evidence="2">UBA8838</strain>
    </source>
</reference>
<comment type="caution">
    <text evidence="2">The sequence shown here is derived from an EMBL/GenBank/DDBJ whole genome shotgun (WGS) entry which is preliminary data.</text>
</comment>
<dbReference type="Proteomes" id="UP000646844">
    <property type="component" value="Unassembled WGS sequence"/>
</dbReference>
<gene>
    <name evidence="2" type="ORF">HA332_00595</name>
</gene>
<accession>A0A832WS40</accession>
<name>A0A832WS40_9CREN</name>
<dbReference type="RefSeq" id="WP_010980166.1">
    <property type="nucleotide sequence ID" value="NZ_BAABQO010000001.1"/>
</dbReference>
<protein>
    <submittedName>
        <fullName evidence="2">Uncharacterized protein</fullName>
    </submittedName>
</protein>
<dbReference type="AlphaFoldDB" id="A0A832WS40"/>
<evidence type="ECO:0000256" key="1">
    <source>
        <dbReference type="SAM" id="Phobius"/>
    </source>
</evidence>